<organism evidence="1 2">
    <name type="scientific">Selenomonas sputigena (strain ATCC 35185 / DSM 20758 / CCUG 44933 / VPI D19B-28)</name>
    <dbReference type="NCBI Taxonomy" id="546271"/>
    <lineage>
        <taxon>Bacteria</taxon>
        <taxon>Bacillati</taxon>
        <taxon>Bacillota</taxon>
        <taxon>Negativicutes</taxon>
        <taxon>Selenomonadales</taxon>
        <taxon>Selenomonadaceae</taxon>
        <taxon>Selenomonas</taxon>
    </lineage>
</organism>
<gene>
    <name evidence="1" type="ORF">SELSPUOL_00559</name>
</gene>
<sequence>MYEDAGRNLSVIPLQCTLDWSRCKGRFSKKLHLFLIIKNKFFLLYHR</sequence>
<name>C9LSX9_SELS3</name>
<proteinExistence type="predicted"/>
<dbReference type="AlphaFoldDB" id="C9LSX9"/>
<reference evidence="1 2" key="1">
    <citation type="submission" date="2009-09" db="EMBL/GenBank/DDBJ databases">
        <authorList>
            <person name="Weinstock G."/>
            <person name="Sodergren E."/>
            <person name="Clifton S."/>
            <person name="Fulton L."/>
            <person name="Fulton B."/>
            <person name="Courtney L."/>
            <person name="Fronick C."/>
            <person name="Harrison M."/>
            <person name="Strong C."/>
            <person name="Farmer C."/>
            <person name="Delahaunty K."/>
            <person name="Markovic C."/>
            <person name="Hall O."/>
            <person name="Minx P."/>
            <person name="Tomlinson C."/>
            <person name="Mitreva M."/>
            <person name="Nelson J."/>
            <person name="Hou S."/>
            <person name="Wollam A."/>
            <person name="Pepin K.H."/>
            <person name="Johnson M."/>
            <person name="Bhonagiri V."/>
            <person name="Nash W.E."/>
            <person name="Warren W."/>
            <person name="Chinwalla A."/>
            <person name="Mardis E.R."/>
            <person name="Wilson R.K."/>
        </authorList>
    </citation>
    <scope>NUCLEOTIDE SEQUENCE [LARGE SCALE GENOMIC DNA]</scope>
    <source>
        <strain evidence="2">ATCC 35185 / DSM 20758 / VPI D19B-28</strain>
    </source>
</reference>
<comment type="caution">
    <text evidence="1">The sequence shown here is derived from an EMBL/GenBank/DDBJ whole genome shotgun (WGS) entry which is preliminary data.</text>
</comment>
<dbReference type="Proteomes" id="UP000003505">
    <property type="component" value="Unassembled WGS sequence"/>
</dbReference>
<accession>C9LSX9</accession>
<protein>
    <submittedName>
        <fullName evidence="1">Uncharacterized protein</fullName>
    </submittedName>
</protein>
<evidence type="ECO:0000313" key="1">
    <source>
        <dbReference type="EMBL" id="EEX78078.1"/>
    </source>
</evidence>
<dbReference type="EMBL" id="ACKP02000011">
    <property type="protein sequence ID" value="EEX78078.1"/>
    <property type="molecule type" value="Genomic_DNA"/>
</dbReference>
<evidence type="ECO:0000313" key="2">
    <source>
        <dbReference type="Proteomes" id="UP000003505"/>
    </source>
</evidence>